<keyword evidence="4" id="KW-1185">Reference proteome</keyword>
<gene>
    <name evidence="3" type="ORF">ACFO1S_02075</name>
</gene>
<dbReference type="InterPro" id="IPR003343">
    <property type="entry name" value="Big_2"/>
</dbReference>
<dbReference type="Gene3D" id="2.60.40.10">
    <property type="entry name" value="Immunoglobulins"/>
    <property type="match status" value="1"/>
</dbReference>
<dbReference type="Pfam" id="PF00395">
    <property type="entry name" value="SLH"/>
    <property type="match status" value="3"/>
</dbReference>
<evidence type="ECO:0000256" key="1">
    <source>
        <dbReference type="SAM" id="SignalP"/>
    </source>
</evidence>
<name>A0ABV8S535_9BACL</name>
<dbReference type="InterPro" id="IPR001119">
    <property type="entry name" value="SLH_dom"/>
</dbReference>
<reference evidence="4" key="1">
    <citation type="journal article" date="2019" name="Int. J. Syst. Evol. Microbiol.">
        <title>The Global Catalogue of Microorganisms (GCM) 10K type strain sequencing project: providing services to taxonomists for standard genome sequencing and annotation.</title>
        <authorList>
            <consortium name="The Broad Institute Genomics Platform"/>
            <consortium name="The Broad Institute Genome Sequencing Center for Infectious Disease"/>
            <person name="Wu L."/>
            <person name="Ma J."/>
        </authorList>
    </citation>
    <scope>NUCLEOTIDE SEQUENCE [LARGE SCALE GENOMIC DNA]</scope>
    <source>
        <strain evidence="4">CGMCC 4.1641</strain>
    </source>
</reference>
<dbReference type="PANTHER" id="PTHR43308">
    <property type="entry name" value="OUTER MEMBRANE PROTEIN ALPHA-RELATED"/>
    <property type="match status" value="1"/>
</dbReference>
<dbReference type="Gene3D" id="2.60.40.1080">
    <property type="match status" value="1"/>
</dbReference>
<dbReference type="SMART" id="SM00635">
    <property type="entry name" value="BID_2"/>
    <property type="match status" value="1"/>
</dbReference>
<dbReference type="Proteomes" id="UP001595755">
    <property type="component" value="Unassembled WGS sequence"/>
</dbReference>
<dbReference type="InterPro" id="IPR008964">
    <property type="entry name" value="Invasin/intimin_cell_adhesion"/>
</dbReference>
<sequence>MTTFFRRLAAAVLCLPILSAGWPSGGASAATVQRFDILTDKDYLIAGVPYATSIVTDKAGNTLMFPIYDYSVNNGATWSMLYVAKVNGSDSFRVPLDPNLTSAIFRIGVEFRPVLGSNTYSEKKLGPYKILQPLGPTNVTAKANNDGTVLLTWDDNSNMESRYLITRNGPDGTKVFSTGNTTDYVGPVAFTDSNTNKSKDTIYVYSVSAEIDEKYQLPEDLLPGIVYVPVKTKTPINVDKVRTEIVDVDLNKFQIGPVQPDGDKWPPIDKNPALVIPKSVWEQFNNGSKTLPAVAVSGVELNVKSAALQPGAKLTLIATVLPSDATNRKVVWSSDNERVAGVTAEGQVIAIAPGTAKIAAKTDEGGFAAAAIVTVSAPPSEEPGHNEPTIKLSDIADHPAEKEIKEAVALGFVTGYPDGAFLPNANVTRAEFAKMLMTGLNQAGSAGQLAFRDKEQIGNWARPMVAEAAKLGIIKGYADNTFRPNANITHAEMIAMVMRASGLSLNEAPMPPRISDYEAIPAWAKPSVNKAAETGIIIVGGLPDKFAPQALSTRAEAASAIVRMLKVASPQDEE</sequence>
<evidence type="ECO:0000313" key="4">
    <source>
        <dbReference type="Proteomes" id="UP001595755"/>
    </source>
</evidence>
<protein>
    <submittedName>
        <fullName evidence="3">S-layer homology domain-containing protein</fullName>
    </submittedName>
</protein>
<dbReference type="PROSITE" id="PS51272">
    <property type="entry name" value="SLH"/>
    <property type="match status" value="3"/>
</dbReference>
<dbReference type="SUPFAM" id="SSF49373">
    <property type="entry name" value="Invasin/intimin cell-adhesion fragments"/>
    <property type="match status" value="1"/>
</dbReference>
<feature type="domain" description="SLH" evidence="2">
    <location>
        <begin position="512"/>
        <end position="574"/>
    </location>
</feature>
<accession>A0ABV8S535</accession>
<feature type="signal peptide" evidence="1">
    <location>
        <begin position="1"/>
        <end position="29"/>
    </location>
</feature>
<dbReference type="InterPro" id="IPR051465">
    <property type="entry name" value="Cell_Envelope_Struct_Comp"/>
</dbReference>
<dbReference type="InterPro" id="IPR013783">
    <property type="entry name" value="Ig-like_fold"/>
</dbReference>
<evidence type="ECO:0000259" key="2">
    <source>
        <dbReference type="PROSITE" id="PS51272"/>
    </source>
</evidence>
<feature type="chain" id="PRO_5047185280" evidence="1">
    <location>
        <begin position="30"/>
        <end position="574"/>
    </location>
</feature>
<dbReference type="EMBL" id="JBHSED010000003">
    <property type="protein sequence ID" value="MFC4302225.1"/>
    <property type="molecule type" value="Genomic_DNA"/>
</dbReference>
<comment type="caution">
    <text evidence="3">The sequence shown here is derived from an EMBL/GenBank/DDBJ whole genome shotgun (WGS) entry which is preliminary data.</text>
</comment>
<proteinExistence type="predicted"/>
<keyword evidence="1" id="KW-0732">Signal</keyword>
<feature type="domain" description="SLH" evidence="2">
    <location>
        <begin position="448"/>
        <end position="511"/>
    </location>
</feature>
<feature type="domain" description="SLH" evidence="2">
    <location>
        <begin position="387"/>
        <end position="447"/>
    </location>
</feature>
<dbReference type="PANTHER" id="PTHR43308:SF5">
    <property type="entry name" value="S-LAYER PROTEIN _ PEPTIDOGLYCAN ENDO-BETA-N-ACETYLGLUCOSAMINIDASE"/>
    <property type="match status" value="1"/>
</dbReference>
<dbReference type="Pfam" id="PF02368">
    <property type="entry name" value="Big_2"/>
    <property type="match status" value="1"/>
</dbReference>
<dbReference type="RefSeq" id="WP_378126145.1">
    <property type="nucleotide sequence ID" value="NZ_JBHSED010000003.1"/>
</dbReference>
<evidence type="ECO:0000313" key="3">
    <source>
        <dbReference type="EMBL" id="MFC4302225.1"/>
    </source>
</evidence>
<organism evidence="3 4">
    <name type="scientific">Cohnella boryungensis</name>
    <dbReference type="NCBI Taxonomy" id="768479"/>
    <lineage>
        <taxon>Bacteria</taxon>
        <taxon>Bacillati</taxon>
        <taxon>Bacillota</taxon>
        <taxon>Bacilli</taxon>
        <taxon>Bacillales</taxon>
        <taxon>Paenibacillaceae</taxon>
        <taxon>Cohnella</taxon>
    </lineage>
</organism>